<protein>
    <recommendedName>
        <fullName evidence="3">ATP-grasp domain-containing protein</fullName>
    </recommendedName>
</protein>
<dbReference type="SUPFAM" id="SSF56059">
    <property type="entry name" value="Glutathione synthetase ATP-binding domain-like"/>
    <property type="match status" value="1"/>
</dbReference>
<comment type="caution">
    <text evidence="1">The sequence shown here is derived from an EMBL/GenBank/DDBJ whole genome shotgun (WGS) entry which is preliminary data.</text>
</comment>
<dbReference type="Proteomes" id="UP000763088">
    <property type="component" value="Unassembled WGS sequence"/>
</dbReference>
<sequence length="350" mass="39409">MAKLYVFNPEHDLALAANLSNFTSPLAGRKLRHDIGYIPALWAGDDDYILVDDVHQAEEAYSKLQAELGLGSKQFVDKKLLSRLYINKVEPWGWDLALRSFLIRYGVDNVPSEDEISVIRNLSHRRHAAILLEQLQIDGAIGISQEASGIDDVKQFLNTYRRIVVKAPWSSSGRGVRFIEDAIDSYQERWISNVIDKQGSVMVEPYYNKVMDFGMEFESDGKGHVSYLGLSLFHTVNGAYTGNIIAAEEEKELELSRYVSGELVNTLKNKICSCLGDTFCGKYQGPFGVDMMIVAKHDNDGFLLHPCVEINLRRTMGHVALAIPPYTDGCKHVMEITKREDDFKVILSQI</sequence>
<name>A0A928BQT0_XYLRU</name>
<dbReference type="EMBL" id="SUYD01000004">
    <property type="protein sequence ID" value="MBE6265650.1"/>
    <property type="molecule type" value="Genomic_DNA"/>
</dbReference>
<evidence type="ECO:0000313" key="1">
    <source>
        <dbReference type="EMBL" id="MBE6265650.1"/>
    </source>
</evidence>
<evidence type="ECO:0000313" key="2">
    <source>
        <dbReference type="Proteomes" id="UP000763088"/>
    </source>
</evidence>
<reference evidence="1" key="1">
    <citation type="submission" date="2019-04" db="EMBL/GenBank/DDBJ databases">
        <title>Evolution of Biomass-Degrading Anaerobic Consortia Revealed by Metagenomics.</title>
        <authorList>
            <person name="Peng X."/>
        </authorList>
    </citation>
    <scope>NUCLEOTIDE SEQUENCE</scope>
    <source>
        <strain evidence="1">SIG141</strain>
    </source>
</reference>
<proteinExistence type="predicted"/>
<dbReference type="AlphaFoldDB" id="A0A928BQT0"/>
<evidence type="ECO:0008006" key="3">
    <source>
        <dbReference type="Google" id="ProtNLM"/>
    </source>
</evidence>
<organism evidence="1 2">
    <name type="scientific">Xylanibacter ruminicola</name>
    <name type="common">Prevotella ruminicola</name>
    <dbReference type="NCBI Taxonomy" id="839"/>
    <lineage>
        <taxon>Bacteria</taxon>
        <taxon>Pseudomonadati</taxon>
        <taxon>Bacteroidota</taxon>
        <taxon>Bacteroidia</taxon>
        <taxon>Bacteroidales</taxon>
        <taxon>Prevotellaceae</taxon>
        <taxon>Xylanibacter</taxon>
    </lineage>
</organism>
<gene>
    <name evidence="1" type="ORF">E7102_04125</name>
</gene>
<accession>A0A928BQT0</accession>